<evidence type="ECO:0000256" key="2">
    <source>
        <dbReference type="SAM" id="Phobius"/>
    </source>
</evidence>
<keyword evidence="2" id="KW-0472">Membrane</keyword>
<proteinExistence type="predicted"/>
<feature type="chain" id="PRO_5042245499" evidence="3">
    <location>
        <begin position="22"/>
        <end position="105"/>
    </location>
</feature>
<evidence type="ECO:0000256" key="3">
    <source>
        <dbReference type="SAM" id="SignalP"/>
    </source>
</evidence>
<evidence type="ECO:0000313" key="4">
    <source>
        <dbReference type="EMBL" id="KAJ8612820.1"/>
    </source>
</evidence>
<keyword evidence="2" id="KW-0812">Transmembrane</keyword>
<comment type="caution">
    <text evidence="4">The sequence shown here is derived from an EMBL/GenBank/DDBJ whole genome shotgun (WGS) entry which is preliminary data.</text>
</comment>
<dbReference type="AlphaFoldDB" id="A0AAD7UN12"/>
<evidence type="ECO:0000313" key="5">
    <source>
        <dbReference type="Proteomes" id="UP001230188"/>
    </source>
</evidence>
<sequence>MKVCVALLCVGVSALAPPVQRLATPIKAVAPAVVTVMPLAAFAEEGYEYGAVAAPPWVLPLGAFLVIATALLPIALQAGDDAQREMAERDADTFGKRSPLDKKKR</sequence>
<feature type="transmembrane region" description="Helical" evidence="2">
    <location>
        <begin position="57"/>
        <end position="76"/>
    </location>
</feature>
<accession>A0AAD7UN12</accession>
<keyword evidence="3" id="KW-0732">Signal</keyword>
<feature type="region of interest" description="Disordered" evidence="1">
    <location>
        <begin position="86"/>
        <end position="105"/>
    </location>
</feature>
<protein>
    <submittedName>
        <fullName evidence="4">Uncharacterized protein</fullName>
    </submittedName>
</protein>
<dbReference type="Proteomes" id="UP001230188">
    <property type="component" value="Unassembled WGS sequence"/>
</dbReference>
<reference evidence="4" key="1">
    <citation type="submission" date="2023-01" db="EMBL/GenBank/DDBJ databases">
        <title>Metagenome sequencing of chrysophaentin producing Chrysophaeum taylorii.</title>
        <authorList>
            <person name="Davison J."/>
            <person name="Bewley C."/>
        </authorList>
    </citation>
    <scope>NUCLEOTIDE SEQUENCE</scope>
    <source>
        <strain evidence="4">NIES-1699</strain>
    </source>
</reference>
<evidence type="ECO:0000256" key="1">
    <source>
        <dbReference type="SAM" id="MobiDB-lite"/>
    </source>
</evidence>
<gene>
    <name evidence="4" type="ORF">CTAYLR_002042</name>
</gene>
<keyword evidence="2" id="KW-1133">Transmembrane helix</keyword>
<dbReference type="EMBL" id="JAQMWT010000040">
    <property type="protein sequence ID" value="KAJ8612820.1"/>
    <property type="molecule type" value="Genomic_DNA"/>
</dbReference>
<keyword evidence="5" id="KW-1185">Reference proteome</keyword>
<feature type="signal peptide" evidence="3">
    <location>
        <begin position="1"/>
        <end position="21"/>
    </location>
</feature>
<organism evidence="4 5">
    <name type="scientific">Chrysophaeum taylorii</name>
    <dbReference type="NCBI Taxonomy" id="2483200"/>
    <lineage>
        <taxon>Eukaryota</taxon>
        <taxon>Sar</taxon>
        <taxon>Stramenopiles</taxon>
        <taxon>Ochrophyta</taxon>
        <taxon>Pelagophyceae</taxon>
        <taxon>Pelagomonadales</taxon>
        <taxon>Pelagomonadaceae</taxon>
        <taxon>Chrysophaeum</taxon>
    </lineage>
</organism>
<name>A0AAD7UN12_9STRA</name>